<dbReference type="CDD" id="cd00093">
    <property type="entry name" value="HTH_XRE"/>
    <property type="match status" value="1"/>
</dbReference>
<dbReference type="EMBL" id="QORE01001404">
    <property type="protein sequence ID" value="RCI71453.1"/>
    <property type="molecule type" value="Genomic_DNA"/>
</dbReference>
<dbReference type="InterPro" id="IPR010982">
    <property type="entry name" value="Lambda_DNA-bd_dom_sf"/>
</dbReference>
<dbReference type="RefSeq" id="WP_031285544.1">
    <property type="nucleotide sequence ID" value="NZ_CAADLW010000052.1"/>
</dbReference>
<dbReference type="InterPro" id="IPR001387">
    <property type="entry name" value="Cro/C1-type_HTH"/>
</dbReference>
<sequence length="84" mass="9634">MTPLKKARLDRGWRLADVAQRLRDLGETIDTGNLSRIERCEQRASPLMAEKLVRVFGDALTEMHVLYPERYLEPKPDTPEQAVA</sequence>
<dbReference type="SUPFAM" id="SSF47413">
    <property type="entry name" value="lambda repressor-like DNA-binding domains"/>
    <property type="match status" value="1"/>
</dbReference>
<accession>A0A367M3F9</accession>
<dbReference type="GO" id="GO:0003677">
    <property type="term" value="F:DNA binding"/>
    <property type="evidence" value="ECO:0007669"/>
    <property type="project" value="InterPro"/>
</dbReference>
<evidence type="ECO:0000313" key="2">
    <source>
        <dbReference type="Proteomes" id="UP000253594"/>
    </source>
</evidence>
<reference evidence="1 2" key="1">
    <citation type="submission" date="2018-07" db="EMBL/GenBank/DDBJ databases">
        <title>Mechanisms of high-level aminoglycoside resistance among Gram-negative pathogens in Brazil.</title>
        <authorList>
            <person name="Ballaben A.S."/>
            <person name="Darini A.L.C."/>
            <person name="Doi Y."/>
        </authorList>
    </citation>
    <scope>NUCLEOTIDE SEQUENCE [LARGE SCALE GENOMIC DNA]</scope>
    <source>
        <strain evidence="1 2">B2-305</strain>
    </source>
</reference>
<dbReference type="Proteomes" id="UP000253594">
    <property type="component" value="Unassembled WGS sequence"/>
</dbReference>
<dbReference type="AlphaFoldDB" id="A0A367M3F9"/>
<name>A0A367M3F9_PSEAI</name>
<organism evidence="1 2">
    <name type="scientific">Pseudomonas aeruginosa</name>
    <dbReference type="NCBI Taxonomy" id="287"/>
    <lineage>
        <taxon>Bacteria</taxon>
        <taxon>Pseudomonadati</taxon>
        <taxon>Pseudomonadota</taxon>
        <taxon>Gammaproteobacteria</taxon>
        <taxon>Pseudomonadales</taxon>
        <taxon>Pseudomonadaceae</taxon>
        <taxon>Pseudomonas</taxon>
    </lineage>
</organism>
<evidence type="ECO:0000313" key="1">
    <source>
        <dbReference type="EMBL" id="RCI71453.1"/>
    </source>
</evidence>
<proteinExistence type="predicted"/>
<protein>
    <submittedName>
        <fullName evidence="1">XRE family transcriptional regulator</fullName>
    </submittedName>
</protein>
<dbReference type="Gene3D" id="1.10.260.40">
    <property type="entry name" value="lambda repressor-like DNA-binding domains"/>
    <property type="match status" value="1"/>
</dbReference>
<gene>
    <name evidence="1" type="ORF">DT376_29045</name>
</gene>
<comment type="caution">
    <text evidence="1">The sequence shown here is derived from an EMBL/GenBank/DDBJ whole genome shotgun (WGS) entry which is preliminary data.</text>
</comment>